<keyword evidence="1" id="KW-0805">Transcription regulation</keyword>
<feature type="region of interest" description="Disordered" evidence="4">
    <location>
        <begin position="29"/>
        <end position="73"/>
    </location>
</feature>
<dbReference type="Pfam" id="PF09339">
    <property type="entry name" value="HTH_IclR"/>
    <property type="match status" value="1"/>
</dbReference>
<accession>B1VQ81</accession>
<dbReference type="GO" id="GO:0045892">
    <property type="term" value="P:negative regulation of DNA-templated transcription"/>
    <property type="evidence" value="ECO:0007669"/>
    <property type="project" value="TreeGrafter"/>
</dbReference>
<dbReference type="EMBL" id="AP009493">
    <property type="protein sequence ID" value="BAG17182.1"/>
    <property type="molecule type" value="Genomic_DNA"/>
</dbReference>
<dbReference type="GO" id="GO:0003677">
    <property type="term" value="F:DNA binding"/>
    <property type="evidence" value="ECO:0007669"/>
    <property type="project" value="UniProtKB-KW"/>
</dbReference>
<dbReference type="PROSITE" id="PS51078">
    <property type="entry name" value="ICLR_ED"/>
    <property type="match status" value="1"/>
</dbReference>
<dbReference type="InterPro" id="IPR005471">
    <property type="entry name" value="Tscrpt_reg_IclR_N"/>
</dbReference>
<feature type="domain" description="HTH iclR-type" evidence="5">
    <location>
        <begin position="76"/>
        <end position="138"/>
    </location>
</feature>
<evidence type="ECO:0000313" key="7">
    <source>
        <dbReference type="EMBL" id="BAG17182.1"/>
    </source>
</evidence>
<dbReference type="KEGG" id="sgr:SGR_353"/>
<feature type="domain" description="IclR-ED" evidence="6">
    <location>
        <begin position="139"/>
        <end position="320"/>
    </location>
</feature>
<dbReference type="Proteomes" id="UP000001685">
    <property type="component" value="Chromosome"/>
</dbReference>
<evidence type="ECO:0000256" key="3">
    <source>
        <dbReference type="ARBA" id="ARBA00023163"/>
    </source>
</evidence>
<dbReference type="InterPro" id="IPR029016">
    <property type="entry name" value="GAF-like_dom_sf"/>
</dbReference>
<dbReference type="PANTHER" id="PTHR30136:SF24">
    <property type="entry name" value="HTH-TYPE TRANSCRIPTIONAL REPRESSOR ALLR"/>
    <property type="match status" value="1"/>
</dbReference>
<evidence type="ECO:0000256" key="4">
    <source>
        <dbReference type="SAM" id="MobiDB-lite"/>
    </source>
</evidence>
<dbReference type="InterPro" id="IPR014757">
    <property type="entry name" value="Tscrpt_reg_IclR_C"/>
</dbReference>
<evidence type="ECO:0000259" key="5">
    <source>
        <dbReference type="PROSITE" id="PS51077"/>
    </source>
</evidence>
<dbReference type="AlphaFoldDB" id="B1VQ81"/>
<sequence length="322" mass="33819">MTEGGHCVIIASDHSCNARTVSGAALREHPVPVRFPGERTGPMVNEQGPESAQAPSPSGTPAAGTSGKRTPPAGTVQIVDHALLVLKTIAEADRPRGLRELSRDLDISKSSTQRILTSLERVGLAVVDENSRKYVIGPAALTLAWRHAANSDLVSAASEATARIAASTGETACVSAVVDGRRVTVYEVESSQPLRLITGVGRPYSLFSGATGRVLLSMLPEEHLKHLVSEHVSTTGATDATDATEISHRVAAARDQGYAFSRGEWIMGGCGVAVPIATQGTVTAALSIYGPEARLAEQRMADLVPLLQDAAAQIAIRWRQPA</sequence>
<evidence type="ECO:0000259" key="6">
    <source>
        <dbReference type="PROSITE" id="PS51078"/>
    </source>
</evidence>
<dbReference type="InterPro" id="IPR050707">
    <property type="entry name" value="HTH_MetabolicPath_Reg"/>
</dbReference>
<dbReference type="eggNOG" id="COG1414">
    <property type="taxonomic scope" value="Bacteria"/>
</dbReference>
<dbReference type="Pfam" id="PF01614">
    <property type="entry name" value="IclR_C"/>
    <property type="match status" value="1"/>
</dbReference>
<dbReference type="GO" id="GO:0003700">
    <property type="term" value="F:DNA-binding transcription factor activity"/>
    <property type="evidence" value="ECO:0007669"/>
    <property type="project" value="TreeGrafter"/>
</dbReference>
<evidence type="ECO:0000256" key="2">
    <source>
        <dbReference type="ARBA" id="ARBA00023125"/>
    </source>
</evidence>
<dbReference type="InterPro" id="IPR036388">
    <property type="entry name" value="WH-like_DNA-bd_sf"/>
</dbReference>
<gene>
    <name evidence="7" type="ordered locus">SGR_353</name>
</gene>
<name>B1VQ81_STRGG</name>
<dbReference type="SUPFAM" id="SSF55781">
    <property type="entry name" value="GAF domain-like"/>
    <property type="match status" value="1"/>
</dbReference>
<keyword evidence="2" id="KW-0238">DNA-binding</keyword>
<dbReference type="Gene3D" id="3.30.450.40">
    <property type="match status" value="1"/>
</dbReference>
<dbReference type="PANTHER" id="PTHR30136">
    <property type="entry name" value="HELIX-TURN-HELIX TRANSCRIPTIONAL REGULATOR, ICLR FAMILY"/>
    <property type="match status" value="1"/>
</dbReference>
<evidence type="ECO:0000313" key="8">
    <source>
        <dbReference type="Proteomes" id="UP000001685"/>
    </source>
</evidence>
<dbReference type="InterPro" id="IPR036390">
    <property type="entry name" value="WH_DNA-bd_sf"/>
</dbReference>
<keyword evidence="3" id="KW-0804">Transcription</keyword>
<dbReference type="SUPFAM" id="SSF46785">
    <property type="entry name" value="Winged helix' DNA-binding domain"/>
    <property type="match status" value="1"/>
</dbReference>
<dbReference type="PROSITE" id="PS51077">
    <property type="entry name" value="HTH_ICLR"/>
    <property type="match status" value="1"/>
</dbReference>
<feature type="compositionally biased region" description="Polar residues" evidence="4">
    <location>
        <begin position="48"/>
        <end position="59"/>
    </location>
</feature>
<dbReference type="HOGENOM" id="CLU_062618_4_3_11"/>
<reference evidence="8" key="1">
    <citation type="journal article" date="2008" name="J. Bacteriol.">
        <title>Genome sequence of the streptomycin-producing microorganism Streptomyces griseus IFO 13350.</title>
        <authorList>
            <person name="Ohnishi Y."/>
            <person name="Ishikawa J."/>
            <person name="Hara H."/>
            <person name="Suzuki H."/>
            <person name="Ikenoya M."/>
            <person name="Ikeda H."/>
            <person name="Yamashita A."/>
            <person name="Hattori M."/>
            <person name="Horinouchi S."/>
        </authorList>
    </citation>
    <scope>NUCLEOTIDE SEQUENCE [LARGE SCALE GENOMIC DNA]</scope>
    <source>
        <strain evidence="8">JCM 4626 / NBRC 13350</strain>
    </source>
</reference>
<dbReference type="Gene3D" id="1.10.10.10">
    <property type="entry name" value="Winged helix-like DNA-binding domain superfamily/Winged helix DNA-binding domain"/>
    <property type="match status" value="1"/>
</dbReference>
<evidence type="ECO:0000256" key="1">
    <source>
        <dbReference type="ARBA" id="ARBA00023015"/>
    </source>
</evidence>
<proteinExistence type="predicted"/>
<dbReference type="SMART" id="SM00346">
    <property type="entry name" value="HTH_ICLR"/>
    <property type="match status" value="1"/>
</dbReference>
<organism evidence="7 8">
    <name type="scientific">Streptomyces griseus subsp. griseus (strain JCM 4626 / CBS 651.72 / NBRC 13350 / KCC S-0626 / ISP 5235)</name>
    <dbReference type="NCBI Taxonomy" id="455632"/>
    <lineage>
        <taxon>Bacteria</taxon>
        <taxon>Bacillati</taxon>
        <taxon>Actinomycetota</taxon>
        <taxon>Actinomycetes</taxon>
        <taxon>Kitasatosporales</taxon>
        <taxon>Streptomycetaceae</taxon>
        <taxon>Streptomyces</taxon>
    </lineage>
</organism>
<protein>
    <submittedName>
        <fullName evidence="7">IclR-family transcriptional regulator</fullName>
    </submittedName>
</protein>